<keyword evidence="7 9" id="KW-1133">Transmembrane helix</keyword>
<evidence type="ECO:0000256" key="6">
    <source>
        <dbReference type="ARBA" id="ARBA00022692"/>
    </source>
</evidence>
<accession>A0A2K1NYB4</accession>
<dbReference type="PANTHER" id="PTHR30425">
    <property type="entry name" value="PHOSPHATE TRANSPORT SYSTEM PERMEASE PROTEIN PST"/>
    <property type="match status" value="1"/>
</dbReference>
<evidence type="ECO:0000256" key="9">
    <source>
        <dbReference type="RuleBase" id="RU363032"/>
    </source>
</evidence>
<dbReference type="PROSITE" id="PS50928">
    <property type="entry name" value="ABC_TM1"/>
    <property type="match status" value="1"/>
</dbReference>
<name>A0A2K1NYB4_9BACT</name>
<dbReference type="EMBL" id="AZRL01000021">
    <property type="protein sequence ID" value="PNR95532.1"/>
    <property type="molecule type" value="Genomic_DNA"/>
</dbReference>
<organism evidence="11 12">
    <name type="scientific">Petrotoga olearia DSM 13574</name>
    <dbReference type="NCBI Taxonomy" id="1122955"/>
    <lineage>
        <taxon>Bacteria</taxon>
        <taxon>Thermotogati</taxon>
        <taxon>Thermotogota</taxon>
        <taxon>Thermotogae</taxon>
        <taxon>Petrotogales</taxon>
        <taxon>Petrotogaceae</taxon>
        <taxon>Petrotoga</taxon>
    </lineage>
</organism>
<evidence type="ECO:0000313" key="12">
    <source>
        <dbReference type="Proteomes" id="UP000236434"/>
    </source>
</evidence>
<comment type="similarity">
    <text evidence="2">Belongs to the binding-protein-dependent transport system permease family. CysTW subfamily.</text>
</comment>
<keyword evidence="4" id="KW-1003">Cell membrane</keyword>
<reference evidence="11 12" key="1">
    <citation type="submission" date="2013-12" db="EMBL/GenBank/DDBJ databases">
        <title>Comparative genomics of Petrotoga isolates.</title>
        <authorList>
            <person name="Nesbo C.L."/>
            <person name="Charchuk R."/>
            <person name="Chow K."/>
        </authorList>
    </citation>
    <scope>NUCLEOTIDE SEQUENCE [LARGE SCALE GENOMIC DNA]</scope>
    <source>
        <strain evidence="11 12">DSM 13574</strain>
    </source>
</reference>
<dbReference type="RefSeq" id="WP_103067473.1">
    <property type="nucleotide sequence ID" value="NZ_AZRL01000021.1"/>
</dbReference>
<keyword evidence="8 9" id="KW-0472">Membrane</keyword>
<dbReference type="InterPro" id="IPR035906">
    <property type="entry name" value="MetI-like_sf"/>
</dbReference>
<feature type="transmembrane region" description="Helical" evidence="9">
    <location>
        <begin position="12"/>
        <end position="34"/>
    </location>
</feature>
<evidence type="ECO:0000256" key="5">
    <source>
        <dbReference type="ARBA" id="ARBA00022592"/>
    </source>
</evidence>
<evidence type="ECO:0000259" key="10">
    <source>
        <dbReference type="PROSITE" id="PS50928"/>
    </source>
</evidence>
<evidence type="ECO:0000256" key="4">
    <source>
        <dbReference type="ARBA" id="ARBA00022475"/>
    </source>
</evidence>
<proteinExistence type="inferred from homology"/>
<feature type="transmembrane region" description="Helical" evidence="9">
    <location>
        <begin position="64"/>
        <end position="97"/>
    </location>
</feature>
<keyword evidence="5" id="KW-0592">Phosphate transport</keyword>
<dbReference type="PANTHER" id="PTHR30425:SF1">
    <property type="entry name" value="PHOSPHATE TRANSPORT SYSTEM PERMEASE PROTEIN PSTC"/>
    <property type="match status" value="1"/>
</dbReference>
<protein>
    <submittedName>
        <fullName evidence="11">Phosphate ABC transporter permease</fullName>
    </submittedName>
</protein>
<evidence type="ECO:0000256" key="7">
    <source>
        <dbReference type="ARBA" id="ARBA00022989"/>
    </source>
</evidence>
<dbReference type="Proteomes" id="UP000236434">
    <property type="component" value="Unassembled WGS sequence"/>
</dbReference>
<dbReference type="Gene3D" id="1.10.3720.10">
    <property type="entry name" value="MetI-like"/>
    <property type="match status" value="1"/>
</dbReference>
<dbReference type="InterPro" id="IPR051124">
    <property type="entry name" value="Phosphate_Transport_Permease"/>
</dbReference>
<feature type="transmembrane region" description="Helical" evidence="9">
    <location>
        <begin position="136"/>
        <end position="160"/>
    </location>
</feature>
<evidence type="ECO:0000256" key="3">
    <source>
        <dbReference type="ARBA" id="ARBA00022448"/>
    </source>
</evidence>
<keyword evidence="3 9" id="KW-0813">Transport</keyword>
<keyword evidence="6 9" id="KW-0812">Transmembrane</keyword>
<dbReference type="OrthoDB" id="9785113at2"/>
<dbReference type="GO" id="GO:0005886">
    <property type="term" value="C:plasma membrane"/>
    <property type="evidence" value="ECO:0007669"/>
    <property type="project" value="UniProtKB-SubCell"/>
</dbReference>
<comment type="caution">
    <text evidence="11">The sequence shown here is derived from an EMBL/GenBank/DDBJ whole genome shotgun (WGS) entry which is preliminary data.</text>
</comment>
<feature type="transmembrane region" description="Helical" evidence="9">
    <location>
        <begin position="212"/>
        <end position="229"/>
    </location>
</feature>
<sequence length="288" mass="31075">MNRRDFKNIINQSIITAVAMVGIVALIGLFIFIIRETIPALTEVGAEIFTSKYWYPTYDPPEYGMLAMIVGSFILTGFASIIVIPIGYIIAFFLYDYATNAEQKIIKSAIDLLSGVPTVIIGTFLFIYVSPILMNFGAWSSGNLLLAAIGLSILSLPYAASLMQESLSAIDISLKESALALGASRFTAGFRIVSKAALSGILNSIILTINRIIGETIVVLMVAGGAAIIPKSIWDPVRPLTAVIASEMGEVPIGSVHYSALFVAGLILLTISFILTMISRRVTRSWKN</sequence>
<feature type="domain" description="ABC transmembrane type-1" evidence="10">
    <location>
        <begin position="69"/>
        <end position="279"/>
    </location>
</feature>
<evidence type="ECO:0000256" key="1">
    <source>
        <dbReference type="ARBA" id="ARBA00004651"/>
    </source>
</evidence>
<dbReference type="GO" id="GO:0055085">
    <property type="term" value="P:transmembrane transport"/>
    <property type="evidence" value="ECO:0007669"/>
    <property type="project" value="InterPro"/>
</dbReference>
<dbReference type="Pfam" id="PF00528">
    <property type="entry name" value="BPD_transp_1"/>
    <property type="match status" value="1"/>
</dbReference>
<feature type="transmembrane region" description="Helical" evidence="9">
    <location>
        <begin position="109"/>
        <end position="130"/>
    </location>
</feature>
<evidence type="ECO:0000256" key="8">
    <source>
        <dbReference type="ARBA" id="ARBA00023136"/>
    </source>
</evidence>
<evidence type="ECO:0000313" key="11">
    <source>
        <dbReference type="EMBL" id="PNR95532.1"/>
    </source>
</evidence>
<dbReference type="GO" id="GO:0006817">
    <property type="term" value="P:phosphate ion transport"/>
    <property type="evidence" value="ECO:0007669"/>
    <property type="project" value="UniProtKB-KW"/>
</dbReference>
<comment type="subcellular location">
    <subcellularLocation>
        <location evidence="1 9">Cell membrane</location>
        <topology evidence="1 9">Multi-pass membrane protein</topology>
    </subcellularLocation>
</comment>
<dbReference type="AlphaFoldDB" id="A0A2K1NYB4"/>
<dbReference type="InterPro" id="IPR000515">
    <property type="entry name" value="MetI-like"/>
</dbReference>
<gene>
    <name evidence="11" type="ORF">X929_08115</name>
</gene>
<dbReference type="CDD" id="cd06261">
    <property type="entry name" value="TM_PBP2"/>
    <property type="match status" value="1"/>
</dbReference>
<feature type="transmembrane region" description="Helical" evidence="9">
    <location>
        <begin position="256"/>
        <end position="278"/>
    </location>
</feature>
<dbReference type="SUPFAM" id="SSF161098">
    <property type="entry name" value="MetI-like"/>
    <property type="match status" value="1"/>
</dbReference>
<evidence type="ECO:0000256" key="2">
    <source>
        <dbReference type="ARBA" id="ARBA00007069"/>
    </source>
</evidence>